<gene>
    <name evidence="2" type="ORF">MPOCJGCO_3555</name>
</gene>
<name>A0ABQ4U506_9HYPH</name>
<dbReference type="Proteomes" id="UP001055057">
    <property type="component" value="Unassembled WGS sequence"/>
</dbReference>
<dbReference type="InterPro" id="IPR049625">
    <property type="entry name" value="Glyco_transf_61_cat"/>
</dbReference>
<keyword evidence="3" id="KW-1185">Reference proteome</keyword>
<dbReference type="EMBL" id="BPRB01000210">
    <property type="protein sequence ID" value="GJE61433.1"/>
    <property type="molecule type" value="Genomic_DNA"/>
</dbReference>
<accession>A0ABQ4U506</accession>
<evidence type="ECO:0000259" key="1">
    <source>
        <dbReference type="Pfam" id="PF04577"/>
    </source>
</evidence>
<proteinExistence type="predicted"/>
<protein>
    <recommendedName>
        <fullName evidence="1">Glycosyltransferase 61 catalytic domain-containing protein</fullName>
    </recommendedName>
</protein>
<dbReference type="RefSeq" id="WP_238183996.1">
    <property type="nucleotide sequence ID" value="NZ_BPRB01000210.1"/>
</dbReference>
<organism evidence="2 3">
    <name type="scientific">Methylobacterium trifolii</name>
    <dbReference type="NCBI Taxonomy" id="1003092"/>
    <lineage>
        <taxon>Bacteria</taxon>
        <taxon>Pseudomonadati</taxon>
        <taxon>Pseudomonadota</taxon>
        <taxon>Alphaproteobacteria</taxon>
        <taxon>Hyphomicrobiales</taxon>
        <taxon>Methylobacteriaceae</taxon>
        <taxon>Methylobacterium</taxon>
    </lineage>
</organism>
<reference evidence="2" key="2">
    <citation type="submission" date="2021-08" db="EMBL/GenBank/DDBJ databases">
        <authorList>
            <person name="Tani A."/>
            <person name="Ola A."/>
            <person name="Ogura Y."/>
            <person name="Katsura K."/>
            <person name="Hayashi T."/>
        </authorList>
    </citation>
    <scope>NUCLEOTIDE SEQUENCE</scope>
    <source>
        <strain evidence="2">DSM 23632</strain>
    </source>
</reference>
<evidence type="ECO:0000313" key="2">
    <source>
        <dbReference type="EMBL" id="GJE61433.1"/>
    </source>
</evidence>
<comment type="caution">
    <text evidence="2">The sequence shown here is derived from an EMBL/GenBank/DDBJ whole genome shotgun (WGS) entry which is preliminary data.</text>
</comment>
<evidence type="ECO:0000313" key="3">
    <source>
        <dbReference type="Proteomes" id="UP001055057"/>
    </source>
</evidence>
<sequence length="333" mass="37410">MGADRKLEMIQAAEASRVRNWELCIHGYQNSQLDQIIECSANVVGGWGLPINGKTPAVPLQTNWGWSQGFVNIVLSQYPESSITEPTEIASDDQTALLSFPGIFTYGHWIIDIGARLELLSRHYDLNKLKFIVPKPILKWSIPYLRAFSVQDDQLVGIGGKSIVQVKNLVIPALMRVNDYLPDNPHRISLGRIRDYGASYEEIVIRKKLFVKHVPQTSHGTRPTLGNVNEIEVFLRNRGFEVIEPASMGIEEQIHFFRSAAVIVGEDSSALHNCVWSSSNVKLVVLSSAKRINLLHQSITRLLDQPCDYVYGMASDEKTFVIDIEDIEHACRS</sequence>
<feature type="domain" description="Glycosyltransferase 61 catalytic" evidence="1">
    <location>
        <begin position="106"/>
        <end position="282"/>
    </location>
</feature>
<dbReference type="Pfam" id="PF04577">
    <property type="entry name" value="Glyco_transf_61"/>
    <property type="match status" value="1"/>
</dbReference>
<reference evidence="2" key="1">
    <citation type="journal article" date="2021" name="Front. Microbiol.">
        <title>Comprehensive Comparative Genomics and Phenotyping of Methylobacterium Species.</title>
        <authorList>
            <person name="Alessa O."/>
            <person name="Ogura Y."/>
            <person name="Fujitani Y."/>
            <person name="Takami H."/>
            <person name="Hayashi T."/>
            <person name="Sahin N."/>
            <person name="Tani A."/>
        </authorList>
    </citation>
    <scope>NUCLEOTIDE SEQUENCE</scope>
    <source>
        <strain evidence="2">DSM 23632</strain>
    </source>
</reference>